<sequence length="123" mass="13446">DDCIFCKIVHGYSPAFKLYEDDFCVCILDINPLCYGHSLLVPKGHFPALDATPPTVAAAMCSVVPLLSNAIMGATSCDSFNMVVNNGEAAGQVVFHTHFHIVPRFSGDGLWTNEVLKRDFLRV</sequence>
<evidence type="ECO:0000313" key="5">
    <source>
        <dbReference type="EMBL" id="EFJ19100.1"/>
    </source>
</evidence>
<dbReference type="OrthoDB" id="672793at2759"/>
<dbReference type="EMBL" id="GL377607">
    <property type="protein sequence ID" value="EFJ19100.1"/>
    <property type="molecule type" value="Genomic_DNA"/>
</dbReference>
<dbReference type="AlphaFoldDB" id="D8S8W6"/>
<dbReference type="Proteomes" id="UP000001514">
    <property type="component" value="Unassembled WGS sequence"/>
</dbReference>
<feature type="non-terminal residue" evidence="5">
    <location>
        <position position="1"/>
    </location>
</feature>
<dbReference type="InterPro" id="IPR011146">
    <property type="entry name" value="HIT-like"/>
</dbReference>
<dbReference type="InterPro" id="IPR019808">
    <property type="entry name" value="Histidine_triad_CS"/>
</dbReference>
<accession>D8S8W6</accession>
<protein>
    <recommendedName>
        <fullName evidence="4">HIT domain-containing protein</fullName>
    </recommendedName>
</protein>
<keyword evidence="6" id="KW-1185">Reference proteome</keyword>
<dbReference type="InterPro" id="IPR001310">
    <property type="entry name" value="Histidine_triad_HIT"/>
</dbReference>
<dbReference type="HOGENOM" id="CLU_056776_3_3_1"/>
<evidence type="ECO:0000313" key="6">
    <source>
        <dbReference type="Proteomes" id="UP000001514"/>
    </source>
</evidence>
<evidence type="ECO:0000256" key="3">
    <source>
        <dbReference type="PROSITE-ProRule" id="PRU00464"/>
    </source>
</evidence>
<dbReference type="GO" id="GO:0006790">
    <property type="term" value="P:sulfur compound metabolic process"/>
    <property type="evidence" value="ECO:0000318"/>
    <property type="project" value="GO_Central"/>
</dbReference>
<organism evidence="6">
    <name type="scientific">Selaginella moellendorffii</name>
    <name type="common">Spikemoss</name>
    <dbReference type="NCBI Taxonomy" id="88036"/>
    <lineage>
        <taxon>Eukaryota</taxon>
        <taxon>Viridiplantae</taxon>
        <taxon>Streptophyta</taxon>
        <taxon>Embryophyta</taxon>
        <taxon>Tracheophyta</taxon>
        <taxon>Lycopodiopsida</taxon>
        <taxon>Selaginellales</taxon>
        <taxon>Selaginellaceae</taxon>
        <taxon>Selaginella</taxon>
    </lineage>
</organism>
<reference evidence="5 6" key="1">
    <citation type="journal article" date="2011" name="Science">
        <title>The Selaginella genome identifies genetic changes associated with the evolution of vascular plants.</title>
        <authorList>
            <person name="Banks J.A."/>
            <person name="Nishiyama T."/>
            <person name="Hasebe M."/>
            <person name="Bowman J.L."/>
            <person name="Gribskov M."/>
            <person name="dePamphilis C."/>
            <person name="Albert V.A."/>
            <person name="Aono N."/>
            <person name="Aoyama T."/>
            <person name="Ambrose B.A."/>
            <person name="Ashton N.W."/>
            <person name="Axtell M.J."/>
            <person name="Barker E."/>
            <person name="Barker M.S."/>
            <person name="Bennetzen J.L."/>
            <person name="Bonawitz N.D."/>
            <person name="Chapple C."/>
            <person name="Cheng C."/>
            <person name="Correa L.G."/>
            <person name="Dacre M."/>
            <person name="DeBarry J."/>
            <person name="Dreyer I."/>
            <person name="Elias M."/>
            <person name="Engstrom E.M."/>
            <person name="Estelle M."/>
            <person name="Feng L."/>
            <person name="Finet C."/>
            <person name="Floyd S.K."/>
            <person name="Frommer W.B."/>
            <person name="Fujita T."/>
            <person name="Gramzow L."/>
            <person name="Gutensohn M."/>
            <person name="Harholt J."/>
            <person name="Hattori M."/>
            <person name="Heyl A."/>
            <person name="Hirai T."/>
            <person name="Hiwatashi Y."/>
            <person name="Ishikawa M."/>
            <person name="Iwata M."/>
            <person name="Karol K.G."/>
            <person name="Koehler B."/>
            <person name="Kolukisaoglu U."/>
            <person name="Kubo M."/>
            <person name="Kurata T."/>
            <person name="Lalonde S."/>
            <person name="Li K."/>
            <person name="Li Y."/>
            <person name="Litt A."/>
            <person name="Lyons E."/>
            <person name="Manning G."/>
            <person name="Maruyama T."/>
            <person name="Michael T.P."/>
            <person name="Mikami K."/>
            <person name="Miyazaki S."/>
            <person name="Morinaga S."/>
            <person name="Murata T."/>
            <person name="Mueller-Roeber B."/>
            <person name="Nelson D.R."/>
            <person name="Obara M."/>
            <person name="Oguri Y."/>
            <person name="Olmstead R.G."/>
            <person name="Onodera N."/>
            <person name="Petersen B.L."/>
            <person name="Pils B."/>
            <person name="Prigge M."/>
            <person name="Rensing S.A."/>
            <person name="Riano-Pachon D.M."/>
            <person name="Roberts A.W."/>
            <person name="Sato Y."/>
            <person name="Scheller H.V."/>
            <person name="Schulz B."/>
            <person name="Schulz C."/>
            <person name="Shakirov E.V."/>
            <person name="Shibagaki N."/>
            <person name="Shinohara N."/>
            <person name="Shippen D.E."/>
            <person name="Soerensen I."/>
            <person name="Sotooka R."/>
            <person name="Sugimoto N."/>
            <person name="Sugita M."/>
            <person name="Sumikawa N."/>
            <person name="Tanurdzic M."/>
            <person name="Theissen G."/>
            <person name="Ulvskov P."/>
            <person name="Wakazuki S."/>
            <person name="Weng J.K."/>
            <person name="Willats W.W."/>
            <person name="Wipf D."/>
            <person name="Wolf P.G."/>
            <person name="Yang L."/>
            <person name="Zimmer A.D."/>
            <person name="Zhu Q."/>
            <person name="Mitros T."/>
            <person name="Hellsten U."/>
            <person name="Loque D."/>
            <person name="Otillar R."/>
            <person name="Salamov A."/>
            <person name="Schmutz J."/>
            <person name="Shapiro H."/>
            <person name="Lindquist E."/>
            <person name="Lucas S."/>
            <person name="Rokhsar D."/>
            <person name="Grigoriev I.V."/>
        </authorList>
    </citation>
    <scope>NUCLEOTIDE SEQUENCE [LARGE SCALE GENOMIC DNA]</scope>
</reference>
<dbReference type="GO" id="GO:0009150">
    <property type="term" value="P:purine ribonucleotide metabolic process"/>
    <property type="evidence" value="ECO:0000318"/>
    <property type="project" value="GO_Central"/>
</dbReference>
<dbReference type="STRING" id="88036.D8S8W6"/>
<dbReference type="InterPro" id="IPR036265">
    <property type="entry name" value="HIT-like_sf"/>
</dbReference>
<feature type="domain" description="HIT" evidence="4">
    <location>
        <begin position="4"/>
        <end position="111"/>
    </location>
</feature>
<dbReference type="Pfam" id="PF01230">
    <property type="entry name" value="HIT"/>
    <property type="match status" value="1"/>
</dbReference>
<feature type="short sequence motif" description="Histidine triad motif" evidence="2 3">
    <location>
        <begin position="96"/>
        <end position="100"/>
    </location>
</feature>
<gene>
    <name evidence="5" type="ORF">SELMODRAFT_58815</name>
</gene>
<evidence type="ECO:0000256" key="1">
    <source>
        <dbReference type="PIRSR" id="PIRSR601310-1"/>
    </source>
</evidence>
<dbReference type="InParanoid" id="D8S8W6"/>
<proteinExistence type="predicted"/>
<dbReference type="PRINTS" id="PR00332">
    <property type="entry name" value="HISTRIAD"/>
</dbReference>
<dbReference type="PANTHER" id="PTHR47670">
    <property type="entry name" value="ADENYLYLSULFATASE HINT3"/>
    <property type="match status" value="1"/>
</dbReference>
<evidence type="ECO:0000256" key="2">
    <source>
        <dbReference type="PIRSR" id="PIRSR601310-3"/>
    </source>
</evidence>
<name>D8S8W6_SELML</name>
<feature type="active site" description="Tele-AMP-histidine intermediate" evidence="1">
    <location>
        <position position="98"/>
    </location>
</feature>
<dbReference type="PANTHER" id="PTHR47670:SF1">
    <property type="entry name" value="ADENYLYLSULFATASE HINT3"/>
    <property type="match status" value="1"/>
</dbReference>
<dbReference type="PROSITE" id="PS00892">
    <property type="entry name" value="HIT_1"/>
    <property type="match status" value="1"/>
</dbReference>
<dbReference type="SUPFAM" id="SSF54197">
    <property type="entry name" value="HIT-like"/>
    <property type="match status" value="1"/>
</dbReference>
<dbReference type="eggNOG" id="KOG3275">
    <property type="taxonomic scope" value="Eukaryota"/>
</dbReference>
<dbReference type="Gene3D" id="3.30.428.10">
    <property type="entry name" value="HIT-like"/>
    <property type="match status" value="1"/>
</dbReference>
<dbReference type="PROSITE" id="PS51084">
    <property type="entry name" value="HIT_2"/>
    <property type="match status" value="1"/>
</dbReference>
<dbReference type="FunCoup" id="D8S8W6">
    <property type="interactions" value="333"/>
</dbReference>
<dbReference type="Gramene" id="EFJ19100">
    <property type="protein sequence ID" value="EFJ19100"/>
    <property type="gene ID" value="SELMODRAFT_58815"/>
</dbReference>
<evidence type="ECO:0000259" key="4">
    <source>
        <dbReference type="PROSITE" id="PS51084"/>
    </source>
</evidence>
<dbReference type="OMA" id="GQNWPQK"/>
<dbReference type="KEGG" id="smo:SELMODRAFT_58815"/>
<dbReference type="GO" id="GO:0047627">
    <property type="term" value="F:adenylylsulfatase activity"/>
    <property type="evidence" value="ECO:0000318"/>
    <property type="project" value="GO_Central"/>
</dbReference>
<feature type="non-terminal residue" evidence="5">
    <location>
        <position position="123"/>
    </location>
</feature>